<dbReference type="GO" id="GO:0004672">
    <property type="term" value="F:protein kinase activity"/>
    <property type="evidence" value="ECO:0007669"/>
    <property type="project" value="InterPro"/>
</dbReference>
<keyword evidence="6" id="KW-0418">Kinase</keyword>
<feature type="region of interest" description="Disordered" evidence="11">
    <location>
        <begin position="195"/>
        <end position="249"/>
    </location>
</feature>
<dbReference type="PANTHER" id="PTHR45647">
    <property type="entry name" value="OS02G0152300 PROTEIN"/>
    <property type="match status" value="1"/>
</dbReference>
<dbReference type="InterPro" id="IPR011009">
    <property type="entry name" value="Kinase-like_dom_sf"/>
</dbReference>
<dbReference type="EC" id="2.3.2.27" evidence="3"/>
<dbReference type="Gene3D" id="3.30.200.20">
    <property type="entry name" value="Phosphorylase Kinase, domain 1"/>
    <property type="match status" value="1"/>
</dbReference>
<proteinExistence type="predicted"/>
<keyword evidence="4" id="KW-0808">Transferase</keyword>
<feature type="domain" description="Protein kinase" evidence="12">
    <location>
        <begin position="449"/>
        <end position="717"/>
    </location>
</feature>
<evidence type="ECO:0000256" key="6">
    <source>
        <dbReference type="ARBA" id="ARBA00022777"/>
    </source>
</evidence>
<dbReference type="PROSITE" id="PS00108">
    <property type="entry name" value="PROTEIN_KINASE_ST"/>
    <property type="match status" value="1"/>
</dbReference>
<dbReference type="SUPFAM" id="SSF57850">
    <property type="entry name" value="RING/U-box"/>
    <property type="match status" value="1"/>
</dbReference>
<evidence type="ECO:0000256" key="11">
    <source>
        <dbReference type="SAM" id="MobiDB-lite"/>
    </source>
</evidence>
<feature type="domain" description="U-box" evidence="13">
    <location>
        <begin position="726"/>
        <end position="799"/>
    </location>
</feature>
<evidence type="ECO:0000256" key="9">
    <source>
        <dbReference type="PROSITE-ProRule" id="PRU10141"/>
    </source>
</evidence>
<evidence type="ECO:0000256" key="7">
    <source>
        <dbReference type="ARBA" id="ARBA00022786"/>
    </source>
</evidence>
<reference evidence="14" key="2">
    <citation type="submission" date="2015-06" db="UniProtKB">
        <authorList>
            <consortium name="EnsemblPlants"/>
        </authorList>
    </citation>
    <scope>IDENTIFICATION</scope>
</reference>
<evidence type="ECO:0000256" key="8">
    <source>
        <dbReference type="ARBA" id="ARBA00022840"/>
    </source>
</evidence>
<evidence type="ECO:0000256" key="5">
    <source>
        <dbReference type="ARBA" id="ARBA00022741"/>
    </source>
</evidence>
<evidence type="ECO:0000256" key="1">
    <source>
        <dbReference type="ARBA" id="ARBA00000900"/>
    </source>
</evidence>
<dbReference type="InterPro" id="IPR003613">
    <property type="entry name" value="Ubox_domain"/>
</dbReference>
<feature type="compositionally biased region" description="Polar residues" evidence="11">
    <location>
        <begin position="231"/>
        <end position="243"/>
    </location>
</feature>
<dbReference type="Pfam" id="PF00069">
    <property type="entry name" value="Pkinase"/>
    <property type="match status" value="1"/>
</dbReference>
<keyword evidence="8 9" id="KW-0067">ATP-binding</keyword>
<dbReference type="PANTHER" id="PTHR45647:SF12">
    <property type="entry name" value="OS03G0101200 PROTEIN"/>
    <property type="match status" value="1"/>
</dbReference>
<dbReference type="Gene3D" id="3.30.40.10">
    <property type="entry name" value="Zinc/RING finger domain, C3HC4 (zinc finger)"/>
    <property type="match status" value="1"/>
</dbReference>
<evidence type="ECO:0000259" key="13">
    <source>
        <dbReference type="PROSITE" id="PS51698"/>
    </source>
</evidence>
<dbReference type="Gene3D" id="1.10.510.10">
    <property type="entry name" value="Transferase(Phosphotransferase) domain 1"/>
    <property type="match status" value="1"/>
</dbReference>
<dbReference type="Gene3D" id="3.40.50.620">
    <property type="entry name" value="HUPs"/>
    <property type="match status" value="1"/>
</dbReference>
<dbReference type="GO" id="GO:0061630">
    <property type="term" value="F:ubiquitin protein ligase activity"/>
    <property type="evidence" value="ECO:0007669"/>
    <property type="project" value="UniProtKB-EC"/>
</dbReference>
<dbReference type="PROSITE" id="PS50011">
    <property type="entry name" value="PROTEIN_KINASE_DOM"/>
    <property type="match status" value="1"/>
</dbReference>
<evidence type="ECO:0000259" key="12">
    <source>
        <dbReference type="PROSITE" id="PS50011"/>
    </source>
</evidence>
<dbReference type="SUPFAM" id="SSF52402">
    <property type="entry name" value="Adenine nucleotide alpha hydrolases-like"/>
    <property type="match status" value="1"/>
</dbReference>
<dbReference type="InterPro" id="IPR008271">
    <property type="entry name" value="Ser/Thr_kinase_AS"/>
</dbReference>
<comment type="catalytic activity">
    <reaction evidence="1">
        <text>S-ubiquitinyl-[E2 ubiquitin-conjugating enzyme]-L-cysteine + [acceptor protein]-L-lysine = [E2 ubiquitin-conjugating enzyme]-L-cysteine + N(6)-ubiquitinyl-[acceptor protein]-L-lysine.</text>
        <dbReference type="EC" id="2.3.2.27"/>
    </reaction>
</comment>
<dbReference type="STRING" id="4529.A0A0E0NNG4"/>
<dbReference type="SUPFAM" id="SSF56112">
    <property type="entry name" value="Protein kinase-like (PK-like)"/>
    <property type="match status" value="1"/>
</dbReference>
<dbReference type="SMART" id="SM00220">
    <property type="entry name" value="S_TKc"/>
    <property type="match status" value="1"/>
</dbReference>
<reference evidence="15" key="1">
    <citation type="submission" date="2013-06" db="EMBL/GenBank/DDBJ databases">
        <authorList>
            <person name="Zhao Q."/>
        </authorList>
    </citation>
    <scope>NUCLEOTIDE SEQUENCE</scope>
    <source>
        <strain evidence="15">cv. W1943</strain>
    </source>
</reference>
<dbReference type="GO" id="GO:0005524">
    <property type="term" value="F:ATP binding"/>
    <property type="evidence" value="ECO:0007669"/>
    <property type="project" value="UniProtKB-UniRule"/>
</dbReference>
<dbReference type="AlphaFoldDB" id="A0A0E0NNG4"/>
<dbReference type="InterPro" id="IPR051348">
    <property type="entry name" value="U-box_ubiquitin_ligases"/>
</dbReference>
<feature type="binding site" evidence="9">
    <location>
        <position position="476"/>
    </location>
    <ligand>
        <name>ATP</name>
        <dbReference type="ChEBI" id="CHEBI:30616"/>
    </ligand>
</feature>
<accession>A0A0E0NNG4</accession>
<dbReference type="PROSITE" id="PS00107">
    <property type="entry name" value="PROTEIN_KINASE_ATP"/>
    <property type="match status" value="1"/>
</dbReference>
<dbReference type="Proteomes" id="UP000008022">
    <property type="component" value="Unassembled WGS sequence"/>
</dbReference>
<feature type="compositionally biased region" description="Low complexity" evidence="11">
    <location>
        <begin position="205"/>
        <end position="220"/>
    </location>
</feature>
<dbReference type="OMA" id="LYKNMCH"/>
<dbReference type="CDD" id="cd01989">
    <property type="entry name" value="USP_STK_Ubox_N"/>
    <property type="match status" value="1"/>
</dbReference>
<keyword evidence="7" id="KW-0833">Ubl conjugation pathway</keyword>
<feature type="coiled-coil region" evidence="10">
    <location>
        <begin position="311"/>
        <end position="384"/>
    </location>
</feature>
<evidence type="ECO:0000256" key="10">
    <source>
        <dbReference type="SAM" id="Coils"/>
    </source>
</evidence>
<evidence type="ECO:0000256" key="4">
    <source>
        <dbReference type="ARBA" id="ARBA00022679"/>
    </source>
</evidence>
<dbReference type="InterPro" id="IPR017441">
    <property type="entry name" value="Protein_kinase_ATP_BS"/>
</dbReference>
<evidence type="ECO:0000313" key="14">
    <source>
        <dbReference type="EnsemblPlants" id="ORUFI03G00170.1"/>
    </source>
</evidence>
<evidence type="ECO:0000256" key="3">
    <source>
        <dbReference type="ARBA" id="ARBA00012483"/>
    </source>
</evidence>
<keyword evidence="10" id="KW-0175">Coiled coil</keyword>
<comment type="pathway">
    <text evidence="2">Protein modification; protein ubiquitination.</text>
</comment>
<feature type="region of interest" description="Disordered" evidence="11">
    <location>
        <begin position="262"/>
        <end position="288"/>
    </location>
</feature>
<dbReference type="PROSITE" id="PS51698">
    <property type="entry name" value="U_BOX"/>
    <property type="match status" value="1"/>
</dbReference>
<sequence>MDPDPLPLLSLGHVNVSEMMAPPLTVGLALTDSKSSTYALQWALSRFKFTKDDDAPIFLLIHVLTKLLTVPTPMGNHIPIDKVRTDVADAYFKDVHHQAQQMLLLYKNMCHQNKVKAQVLLIKGNDVSQTVSTVVSDYQIKILIVGVTARTRKPFGNRTSSKICKNVPSFCTAYLVSKDGLSSLYSSALESDLASSSKSDDLSDEMSSSSVTSNNSSDQSPFDSPRLLGSNLPSENPKNSSPAHRNRSLTLYDYLNGSTSIYPDKDRRVNSSTGTESSKPSELKGSNEVLRQESLLQGMLSDNKDHISTELEKLRLELRLIQGKHKLVQDESDDASRQASKVDLICYQRMAELAAKRMEEEAQLREIQSRLDKANDNVEKQKAHRYAAEQALNHVQDLVRGEVMQKNMLQVKASRDADKKLRLEKLFVLQGNSYSTFTWEEIDNATSSFADNLKIGSGANGTVYKGYLNHSAVAIKVLHSDDNSSNKHFRQELEVLGKIHHPHLVMLLGACVERGCLVYEYMENGSLEERLRCKSGTAALPWCDRLRIAWEVASALVFLHSSKPNPIIHRDLKPENILLDGNLVSKVGDVGLSTLVSSGSGGSSSTMYKKTALAGTLFYIDPEYQRSGQVSVKSDTYALGMVMLQLLTARAPIGLAEVVERAVEDGKLRDILDENAGWTWAMEEAQEMADLALRCLEMRGKDRPDLKTRVAVDLDRLKRRALPTQPPPEHFICPILKRVMQEPCIASDGYSYERHAIEMWVCDKDVSPVTNVRMPNKTLVPNRSLLTAITAWKSQGGRKPTNKFVTTSPNHL</sequence>
<name>A0A0E0NNG4_ORYRU</name>
<protein>
    <recommendedName>
        <fullName evidence="3">RING-type E3 ubiquitin transferase</fullName>
        <ecNumber evidence="3">2.3.2.27</ecNumber>
    </recommendedName>
</protein>
<dbReference type="InterPro" id="IPR014729">
    <property type="entry name" value="Rossmann-like_a/b/a_fold"/>
</dbReference>
<evidence type="ECO:0000313" key="15">
    <source>
        <dbReference type="Proteomes" id="UP000008022"/>
    </source>
</evidence>
<evidence type="ECO:0000256" key="2">
    <source>
        <dbReference type="ARBA" id="ARBA00004906"/>
    </source>
</evidence>
<dbReference type="eggNOG" id="ENOG502QQ92">
    <property type="taxonomic scope" value="Eukaryota"/>
</dbReference>
<dbReference type="Gramene" id="ORUFI03G00170.1">
    <property type="protein sequence ID" value="ORUFI03G00170.1"/>
    <property type="gene ID" value="ORUFI03G00170"/>
</dbReference>
<dbReference type="HOGENOM" id="CLU_000288_153_1_1"/>
<dbReference type="InterPro" id="IPR000719">
    <property type="entry name" value="Prot_kinase_dom"/>
</dbReference>
<keyword evidence="15" id="KW-1185">Reference proteome</keyword>
<keyword evidence="5 9" id="KW-0547">Nucleotide-binding</keyword>
<dbReference type="SMART" id="SM00504">
    <property type="entry name" value="Ubox"/>
    <property type="match status" value="1"/>
</dbReference>
<organism evidence="14 15">
    <name type="scientific">Oryza rufipogon</name>
    <name type="common">Brownbeard rice</name>
    <name type="synonym">Asian wild rice</name>
    <dbReference type="NCBI Taxonomy" id="4529"/>
    <lineage>
        <taxon>Eukaryota</taxon>
        <taxon>Viridiplantae</taxon>
        <taxon>Streptophyta</taxon>
        <taxon>Embryophyta</taxon>
        <taxon>Tracheophyta</taxon>
        <taxon>Spermatophyta</taxon>
        <taxon>Magnoliopsida</taxon>
        <taxon>Liliopsida</taxon>
        <taxon>Poales</taxon>
        <taxon>Poaceae</taxon>
        <taxon>BOP clade</taxon>
        <taxon>Oryzoideae</taxon>
        <taxon>Oryzeae</taxon>
        <taxon>Oryzinae</taxon>
        <taxon>Oryza</taxon>
    </lineage>
</organism>
<dbReference type="CDD" id="cd16655">
    <property type="entry name" value="RING-Ubox_WDSUB1-like"/>
    <property type="match status" value="1"/>
</dbReference>
<dbReference type="Pfam" id="PF04564">
    <property type="entry name" value="U-box"/>
    <property type="match status" value="1"/>
</dbReference>
<dbReference type="UniPathway" id="UPA00143"/>
<dbReference type="EnsemblPlants" id="ORUFI03G00170.1">
    <property type="protein sequence ID" value="ORUFI03G00170.1"/>
    <property type="gene ID" value="ORUFI03G00170"/>
</dbReference>
<dbReference type="GO" id="GO:0016567">
    <property type="term" value="P:protein ubiquitination"/>
    <property type="evidence" value="ECO:0007669"/>
    <property type="project" value="UniProtKB-UniPathway"/>
</dbReference>
<feature type="compositionally biased region" description="Polar residues" evidence="11">
    <location>
        <begin position="270"/>
        <end position="280"/>
    </location>
</feature>
<dbReference type="InterPro" id="IPR013083">
    <property type="entry name" value="Znf_RING/FYVE/PHD"/>
</dbReference>